<evidence type="ECO:0000256" key="5">
    <source>
        <dbReference type="RuleBase" id="RU361157"/>
    </source>
</evidence>
<proteinExistence type="inferred from homology"/>
<sequence length="255" mass="27569">MEAVKKHFFSDMGVMLGRSMRHITRSMDTIVTVTVMPIAMMLLFVYVLGGAIQAGTDNYVNYLLPGILLIAIASGVSYTAFRLFTDVKRGIMEGFHPMPISRSAVLWGHVLTSLVSNTISVVVIILVALVMGFRSSAGILPWLAVAGILLMFTLALTWVAAIAGLSAKTVDGASAFSYPIIFLPFISSAFVPTESMPSVVRAFAENQPVTAIVEAIRALLSDQPVGNDIWIALAWCIGILLVAYFFAMRAYKKGI</sequence>
<dbReference type="InterPro" id="IPR051784">
    <property type="entry name" value="Nod_factor_ABC_transporter"/>
</dbReference>
<dbReference type="EMBL" id="LITU01000029">
    <property type="protein sequence ID" value="KOY17927.1"/>
    <property type="molecule type" value="Genomic_DNA"/>
</dbReference>
<evidence type="ECO:0000313" key="8">
    <source>
        <dbReference type="Proteomes" id="UP000037688"/>
    </source>
</evidence>
<reference evidence="7 8" key="1">
    <citation type="submission" date="2015-08" db="EMBL/GenBank/DDBJ databases">
        <title>Draft genome sequence of cellulolytic and xylanolytic Paenibacillus sp. A59, isolated from a decaying forest soil from Patagonia, Argentina.</title>
        <authorList>
            <person name="Ghio S."/>
            <person name="Caceres A.M."/>
            <person name="Talia P."/>
            <person name="Grasso D."/>
            <person name="Campos E."/>
        </authorList>
    </citation>
    <scope>NUCLEOTIDE SEQUENCE [LARGE SCALE GENOMIC DNA]</scope>
    <source>
        <strain evidence="7 8">A59</strain>
    </source>
</reference>
<dbReference type="InterPro" id="IPR047817">
    <property type="entry name" value="ABC2_TM_bact-type"/>
</dbReference>
<evidence type="ECO:0000256" key="4">
    <source>
        <dbReference type="ARBA" id="ARBA00023136"/>
    </source>
</evidence>
<evidence type="ECO:0000256" key="3">
    <source>
        <dbReference type="ARBA" id="ARBA00022989"/>
    </source>
</evidence>
<keyword evidence="5" id="KW-0813">Transport</keyword>
<keyword evidence="2 5" id="KW-0812">Transmembrane</keyword>
<name>A0A0N0UIG4_9BACL</name>
<feature type="transmembrane region" description="Helical" evidence="5">
    <location>
        <begin position="229"/>
        <end position="247"/>
    </location>
</feature>
<dbReference type="GO" id="GO:0043190">
    <property type="term" value="C:ATP-binding cassette (ABC) transporter complex"/>
    <property type="evidence" value="ECO:0007669"/>
    <property type="project" value="InterPro"/>
</dbReference>
<dbReference type="PATRIC" id="fig|1705561.3.peg.71"/>
<evidence type="ECO:0000313" key="7">
    <source>
        <dbReference type="EMBL" id="KOY17927.1"/>
    </source>
</evidence>
<dbReference type="InterPro" id="IPR013525">
    <property type="entry name" value="ABC2_TM"/>
</dbReference>
<gene>
    <name evidence="7" type="ORF">AMS66_03000</name>
</gene>
<comment type="similarity">
    <text evidence="5">Belongs to the ABC-2 integral membrane protein family.</text>
</comment>
<dbReference type="Pfam" id="PF01061">
    <property type="entry name" value="ABC2_membrane"/>
    <property type="match status" value="1"/>
</dbReference>
<feature type="transmembrane region" description="Helical" evidence="5">
    <location>
        <begin position="105"/>
        <end position="133"/>
    </location>
</feature>
<keyword evidence="5" id="KW-1003">Cell membrane</keyword>
<feature type="transmembrane region" description="Helical" evidence="5">
    <location>
        <begin position="175"/>
        <end position="193"/>
    </location>
</feature>
<keyword evidence="4 5" id="KW-0472">Membrane</keyword>
<dbReference type="Proteomes" id="UP000037688">
    <property type="component" value="Unassembled WGS sequence"/>
</dbReference>
<evidence type="ECO:0000259" key="6">
    <source>
        <dbReference type="PROSITE" id="PS51012"/>
    </source>
</evidence>
<comment type="subcellular location">
    <subcellularLocation>
        <location evidence="5">Cell membrane</location>
        <topology evidence="5">Multi-pass membrane protein</topology>
    </subcellularLocation>
    <subcellularLocation>
        <location evidence="1">Membrane</location>
        <topology evidence="1">Multi-pass membrane protein</topology>
    </subcellularLocation>
</comment>
<organism evidence="7 8">
    <name type="scientific">Paenibacillus xylanivorans</name>
    <dbReference type="NCBI Taxonomy" id="1705561"/>
    <lineage>
        <taxon>Bacteria</taxon>
        <taxon>Bacillati</taxon>
        <taxon>Bacillota</taxon>
        <taxon>Bacilli</taxon>
        <taxon>Bacillales</taxon>
        <taxon>Paenibacillaceae</taxon>
        <taxon>Paenibacillus</taxon>
    </lineage>
</organism>
<comment type="caution">
    <text evidence="7">The sequence shown here is derived from an EMBL/GenBank/DDBJ whole genome shotgun (WGS) entry which is preliminary data.</text>
</comment>
<dbReference type="PANTHER" id="PTHR43229:SF2">
    <property type="entry name" value="NODULATION PROTEIN J"/>
    <property type="match status" value="1"/>
</dbReference>
<feature type="domain" description="ABC transmembrane type-2" evidence="6">
    <location>
        <begin position="28"/>
        <end position="254"/>
    </location>
</feature>
<dbReference type="AlphaFoldDB" id="A0A0N0UIG4"/>
<feature type="transmembrane region" description="Helical" evidence="5">
    <location>
        <begin position="30"/>
        <end position="56"/>
    </location>
</feature>
<accession>A0A0N0UIG4</accession>
<keyword evidence="8" id="KW-1185">Reference proteome</keyword>
<dbReference type="PROSITE" id="PS51012">
    <property type="entry name" value="ABC_TM2"/>
    <property type="match status" value="1"/>
</dbReference>
<dbReference type="InterPro" id="IPR000412">
    <property type="entry name" value="ABC_2_transport"/>
</dbReference>
<dbReference type="GO" id="GO:0140359">
    <property type="term" value="F:ABC-type transporter activity"/>
    <property type="evidence" value="ECO:0007669"/>
    <property type="project" value="InterPro"/>
</dbReference>
<evidence type="ECO:0000256" key="1">
    <source>
        <dbReference type="ARBA" id="ARBA00004141"/>
    </source>
</evidence>
<dbReference type="PANTHER" id="PTHR43229">
    <property type="entry name" value="NODULATION PROTEIN J"/>
    <property type="match status" value="1"/>
</dbReference>
<evidence type="ECO:0000256" key="2">
    <source>
        <dbReference type="ARBA" id="ARBA00022692"/>
    </source>
</evidence>
<feature type="transmembrane region" description="Helical" evidence="5">
    <location>
        <begin position="139"/>
        <end position="163"/>
    </location>
</feature>
<feature type="transmembrane region" description="Helical" evidence="5">
    <location>
        <begin position="62"/>
        <end position="84"/>
    </location>
</feature>
<protein>
    <recommendedName>
        <fullName evidence="5">Transport permease protein</fullName>
    </recommendedName>
</protein>
<keyword evidence="3 5" id="KW-1133">Transmembrane helix</keyword>
<dbReference type="PIRSF" id="PIRSF006648">
    <property type="entry name" value="DrrB"/>
    <property type="match status" value="1"/>
</dbReference>
<dbReference type="RefSeq" id="WP_053779379.1">
    <property type="nucleotide sequence ID" value="NZ_LITU01000029.1"/>
</dbReference>
<dbReference type="OrthoDB" id="670210at2"/>